<proteinExistence type="predicted"/>
<reference evidence="2 3" key="1">
    <citation type="journal article" date="2016" name="Nat. Commun.">
        <title>Thousands of microbial genomes shed light on interconnected biogeochemical processes in an aquifer system.</title>
        <authorList>
            <person name="Anantharaman K."/>
            <person name="Brown C.T."/>
            <person name="Hug L.A."/>
            <person name="Sharon I."/>
            <person name="Castelle C.J."/>
            <person name="Probst A.J."/>
            <person name="Thomas B.C."/>
            <person name="Singh A."/>
            <person name="Wilkins M.J."/>
            <person name="Karaoz U."/>
            <person name="Brodie E.L."/>
            <person name="Williams K.H."/>
            <person name="Hubbard S.S."/>
            <person name="Banfield J.F."/>
        </authorList>
    </citation>
    <scope>NUCLEOTIDE SEQUENCE [LARGE SCALE GENOMIC DNA]</scope>
</reference>
<dbReference type="GO" id="GO:0003676">
    <property type="term" value="F:nucleic acid binding"/>
    <property type="evidence" value="ECO:0007669"/>
    <property type="project" value="InterPro"/>
</dbReference>
<protein>
    <recommendedName>
        <fullName evidence="1">RNase H type-1 domain-containing protein</fullName>
    </recommendedName>
</protein>
<dbReference type="InterPro" id="IPR012337">
    <property type="entry name" value="RNaseH-like_sf"/>
</dbReference>
<accession>A0A1F6E6F0</accession>
<organism evidence="2 3">
    <name type="scientific">Candidatus Kaiserbacteria bacterium RIFCSPHIGHO2_02_FULL_55_25</name>
    <dbReference type="NCBI Taxonomy" id="1798498"/>
    <lineage>
        <taxon>Bacteria</taxon>
        <taxon>Candidatus Kaiseribacteriota</taxon>
    </lineage>
</organism>
<evidence type="ECO:0000313" key="3">
    <source>
        <dbReference type="Proteomes" id="UP000176914"/>
    </source>
</evidence>
<dbReference type="Gene3D" id="3.30.420.10">
    <property type="entry name" value="Ribonuclease H-like superfamily/Ribonuclease H"/>
    <property type="match status" value="1"/>
</dbReference>
<dbReference type="GO" id="GO:0004523">
    <property type="term" value="F:RNA-DNA hybrid ribonuclease activity"/>
    <property type="evidence" value="ECO:0007669"/>
    <property type="project" value="InterPro"/>
</dbReference>
<gene>
    <name evidence="2" type="ORF">A3C20_03205</name>
</gene>
<dbReference type="PROSITE" id="PS50879">
    <property type="entry name" value="RNASE_H_1"/>
    <property type="match status" value="1"/>
</dbReference>
<feature type="domain" description="RNase H type-1" evidence="1">
    <location>
        <begin position="1"/>
        <end position="138"/>
    </location>
</feature>
<evidence type="ECO:0000313" key="2">
    <source>
        <dbReference type="EMBL" id="OGG69273.1"/>
    </source>
</evidence>
<evidence type="ECO:0000259" key="1">
    <source>
        <dbReference type="PROSITE" id="PS50879"/>
    </source>
</evidence>
<dbReference type="Proteomes" id="UP000176914">
    <property type="component" value="Unassembled WGS sequence"/>
</dbReference>
<dbReference type="InterPro" id="IPR002156">
    <property type="entry name" value="RNaseH_domain"/>
</dbReference>
<dbReference type="CDD" id="cd09279">
    <property type="entry name" value="RNase_HI_like"/>
    <property type="match status" value="1"/>
</dbReference>
<dbReference type="SUPFAM" id="SSF53098">
    <property type="entry name" value="Ribonuclease H-like"/>
    <property type="match status" value="1"/>
</dbReference>
<dbReference type="InterPro" id="IPR036397">
    <property type="entry name" value="RNaseH_sf"/>
</dbReference>
<sequence length="141" mass="15549">MQKVVIYTDGGARNNPGPAGAGVAIYEGDPSTGSGRELSSIKKFLGSQTNNWAEYEAVAIALTEAKRLRLTERTLEIRMDSKLVVEQVMGNWKIKEPTLKPQCAKVRALLKDFAAYSFVHIPREENAEADRLVNEAIDEAI</sequence>
<comment type="caution">
    <text evidence="2">The sequence shown here is derived from an EMBL/GenBank/DDBJ whole genome shotgun (WGS) entry which is preliminary data.</text>
</comment>
<dbReference type="PANTHER" id="PTHR46387">
    <property type="entry name" value="POLYNUCLEOTIDYL TRANSFERASE, RIBONUCLEASE H-LIKE SUPERFAMILY PROTEIN"/>
    <property type="match status" value="1"/>
</dbReference>
<name>A0A1F6E6F0_9BACT</name>
<dbReference type="Pfam" id="PF13456">
    <property type="entry name" value="RVT_3"/>
    <property type="match status" value="1"/>
</dbReference>
<dbReference type="AlphaFoldDB" id="A0A1F6E6F0"/>
<dbReference type="PANTHER" id="PTHR46387:SF2">
    <property type="entry name" value="RIBONUCLEASE HI"/>
    <property type="match status" value="1"/>
</dbReference>
<dbReference type="EMBL" id="MFLL01000015">
    <property type="protein sequence ID" value="OGG69273.1"/>
    <property type="molecule type" value="Genomic_DNA"/>
</dbReference>